<evidence type="ECO:0000313" key="5">
    <source>
        <dbReference type="Proteomes" id="UP001215280"/>
    </source>
</evidence>
<dbReference type="EMBL" id="JARJLG010000359">
    <property type="protein sequence ID" value="KAJ7714963.1"/>
    <property type="molecule type" value="Genomic_DNA"/>
</dbReference>
<keyword evidence="2" id="KW-0067">ATP-binding</keyword>
<dbReference type="InterPro" id="IPR027417">
    <property type="entry name" value="P-loop_NTPase"/>
</dbReference>
<dbReference type="GO" id="GO:0016887">
    <property type="term" value="F:ATP hydrolysis activity"/>
    <property type="evidence" value="ECO:0007669"/>
    <property type="project" value="InterPro"/>
</dbReference>
<feature type="domain" description="ABC transporter" evidence="3">
    <location>
        <begin position="184"/>
        <end position="463"/>
    </location>
</feature>
<dbReference type="GO" id="GO:0034040">
    <property type="term" value="F:ATPase-coupled lipid transmembrane transporter activity"/>
    <property type="evidence" value="ECO:0007669"/>
    <property type="project" value="TreeGrafter"/>
</dbReference>
<dbReference type="InterPro" id="IPR003593">
    <property type="entry name" value="AAA+_ATPase"/>
</dbReference>
<dbReference type="Proteomes" id="UP001215280">
    <property type="component" value="Unassembled WGS sequence"/>
</dbReference>
<accession>A0AAD7H940</accession>
<sequence>MLPAVMLLKPNTGVGGAGYVFWTTQLDYYYLAALYKIAFSHHFRSTLARDGLCAAISEEYSRVSDGLGPQNVETVSMQMSIQVQWYWDMLHSLIVDYPLAICALTLPWADPLSSLVTMVLVQHATATLKESIYLLRGSQGPDTLADVMKWAGNLYEAIALDSEVNGGTAPYPDPDSSKAEGMKVSFRDVSFRYDEHGPLALSNVYFDIPAGSLALIVGANGSGKSSLLSLIQRVQEPSGGEILVDDKRIGEYDVGSLRGAMACLSQDEDMYPFSLRDNLLLDVKREDRDEAHNIQVLAQAAEMGCASGLIDSLPNKYATVLDPEPVSGQSAGGCGHGYISDAAMDEFDKHGPNCRPTLVSGGEKQRLAATRLFSRLLRLQDRVKLIVCDEATGAMDPRTEKDILQQVKDMRAGKTVIFVTHRFGELAKEADVILVMKEGRLVQRGTHKQLMRRGGEYAEMYDAQTDCSRDGLGPF</sequence>
<gene>
    <name evidence="4" type="ORF">DFH07DRAFT_863087</name>
</gene>
<comment type="caution">
    <text evidence="4">The sequence shown here is derived from an EMBL/GenBank/DDBJ whole genome shotgun (WGS) entry which is preliminary data.</text>
</comment>
<dbReference type="GO" id="GO:0005524">
    <property type="term" value="F:ATP binding"/>
    <property type="evidence" value="ECO:0007669"/>
    <property type="project" value="UniProtKB-KW"/>
</dbReference>
<keyword evidence="5" id="KW-1185">Reference proteome</keyword>
<dbReference type="SUPFAM" id="SSF52540">
    <property type="entry name" value="P-loop containing nucleoside triphosphate hydrolases"/>
    <property type="match status" value="1"/>
</dbReference>
<name>A0AAD7H940_9AGAR</name>
<dbReference type="InterPro" id="IPR003439">
    <property type="entry name" value="ABC_transporter-like_ATP-bd"/>
</dbReference>
<dbReference type="AlphaFoldDB" id="A0AAD7H940"/>
<evidence type="ECO:0000256" key="2">
    <source>
        <dbReference type="ARBA" id="ARBA00022840"/>
    </source>
</evidence>
<dbReference type="Pfam" id="PF00005">
    <property type="entry name" value="ABC_tran"/>
    <property type="match status" value="1"/>
</dbReference>
<dbReference type="PANTHER" id="PTHR24221:SF646">
    <property type="entry name" value="HAEMOLYSIN SECRETION ATP-BINDING PROTEIN"/>
    <property type="match status" value="1"/>
</dbReference>
<dbReference type="PROSITE" id="PS50893">
    <property type="entry name" value="ABC_TRANSPORTER_2"/>
    <property type="match status" value="1"/>
</dbReference>
<dbReference type="SMART" id="SM00382">
    <property type="entry name" value="AAA"/>
    <property type="match status" value="1"/>
</dbReference>
<keyword evidence="1" id="KW-0547">Nucleotide-binding</keyword>
<dbReference type="Gene3D" id="3.40.50.300">
    <property type="entry name" value="P-loop containing nucleotide triphosphate hydrolases"/>
    <property type="match status" value="1"/>
</dbReference>
<evidence type="ECO:0000313" key="4">
    <source>
        <dbReference type="EMBL" id="KAJ7714963.1"/>
    </source>
</evidence>
<dbReference type="PANTHER" id="PTHR24221">
    <property type="entry name" value="ATP-BINDING CASSETTE SUB-FAMILY B"/>
    <property type="match status" value="1"/>
</dbReference>
<proteinExistence type="predicted"/>
<evidence type="ECO:0000259" key="3">
    <source>
        <dbReference type="PROSITE" id="PS50893"/>
    </source>
</evidence>
<dbReference type="InterPro" id="IPR039421">
    <property type="entry name" value="Type_1_exporter"/>
</dbReference>
<evidence type="ECO:0000256" key="1">
    <source>
        <dbReference type="ARBA" id="ARBA00022741"/>
    </source>
</evidence>
<reference evidence="4" key="1">
    <citation type="submission" date="2023-03" db="EMBL/GenBank/DDBJ databases">
        <title>Massive genome expansion in bonnet fungi (Mycena s.s.) driven by repeated elements and novel gene families across ecological guilds.</title>
        <authorList>
            <consortium name="Lawrence Berkeley National Laboratory"/>
            <person name="Harder C.B."/>
            <person name="Miyauchi S."/>
            <person name="Viragh M."/>
            <person name="Kuo A."/>
            <person name="Thoen E."/>
            <person name="Andreopoulos B."/>
            <person name="Lu D."/>
            <person name="Skrede I."/>
            <person name="Drula E."/>
            <person name="Henrissat B."/>
            <person name="Morin E."/>
            <person name="Kohler A."/>
            <person name="Barry K."/>
            <person name="LaButti K."/>
            <person name="Morin E."/>
            <person name="Salamov A."/>
            <person name="Lipzen A."/>
            <person name="Mereny Z."/>
            <person name="Hegedus B."/>
            <person name="Baldrian P."/>
            <person name="Stursova M."/>
            <person name="Weitz H."/>
            <person name="Taylor A."/>
            <person name="Grigoriev I.V."/>
            <person name="Nagy L.G."/>
            <person name="Martin F."/>
            <person name="Kauserud H."/>
        </authorList>
    </citation>
    <scope>NUCLEOTIDE SEQUENCE</scope>
    <source>
        <strain evidence="4">CBHHK188m</strain>
    </source>
</reference>
<organism evidence="4 5">
    <name type="scientific">Mycena maculata</name>
    <dbReference type="NCBI Taxonomy" id="230809"/>
    <lineage>
        <taxon>Eukaryota</taxon>
        <taxon>Fungi</taxon>
        <taxon>Dikarya</taxon>
        <taxon>Basidiomycota</taxon>
        <taxon>Agaricomycotina</taxon>
        <taxon>Agaricomycetes</taxon>
        <taxon>Agaricomycetidae</taxon>
        <taxon>Agaricales</taxon>
        <taxon>Marasmiineae</taxon>
        <taxon>Mycenaceae</taxon>
        <taxon>Mycena</taxon>
    </lineage>
</organism>
<protein>
    <submittedName>
        <fullName evidence="4">P-loop containing nucleoside triphosphate hydrolase protein</fullName>
    </submittedName>
</protein>
<keyword evidence="4" id="KW-0378">Hydrolase</keyword>